<dbReference type="Proteomes" id="UP001171111">
    <property type="component" value="Unassembled WGS sequence"/>
</dbReference>
<dbReference type="EMBL" id="JAULJQ010000002">
    <property type="protein sequence ID" value="MDO2408893.1"/>
    <property type="molecule type" value="Genomic_DNA"/>
</dbReference>
<comment type="caution">
    <text evidence="2">The sequence shown here is derived from an EMBL/GenBank/DDBJ whole genome shotgun (WGS) entry which is preliminary data.</text>
</comment>
<dbReference type="Pfam" id="PF13023">
    <property type="entry name" value="HD_3"/>
    <property type="match status" value="1"/>
</dbReference>
<dbReference type="RefSeq" id="WP_302243657.1">
    <property type="nucleotide sequence ID" value="NZ_JAULJQ010000002.1"/>
</dbReference>
<protein>
    <submittedName>
        <fullName evidence="2">HD domain-containing protein</fullName>
    </submittedName>
</protein>
<accession>A0ABT8T7D6</accession>
<dbReference type="Gene3D" id="1.10.3210.10">
    <property type="entry name" value="Hypothetical protein af1432"/>
    <property type="match status" value="2"/>
</dbReference>
<evidence type="ECO:0000313" key="3">
    <source>
        <dbReference type="Proteomes" id="UP001171111"/>
    </source>
</evidence>
<proteinExistence type="predicted"/>
<reference evidence="2 3" key="1">
    <citation type="submission" date="2023-06" db="EMBL/GenBank/DDBJ databases">
        <title>Campylobacter magnum sp. nov., isolated from cecal contents of domestic pigs (Sus scrofa domesticus).</title>
        <authorList>
            <person name="Papic B."/>
            <person name="Gruntar I."/>
        </authorList>
    </citation>
    <scope>NUCLEOTIDE SEQUENCE [LARGE SCALE GENOMIC DNA]</scope>
    <source>
        <strain evidence="3">34484-21</strain>
    </source>
</reference>
<name>A0ABT8T7D6_9BACT</name>
<keyword evidence="3" id="KW-1185">Reference proteome</keyword>
<feature type="domain" description="HD" evidence="1">
    <location>
        <begin position="190"/>
        <end position="376"/>
    </location>
</feature>
<sequence length="407" mass="47096">MINPSLIEHIFKAASISRWNDYPKMVDINELDKQAHKVLIAYFLAKLEGDINMRVIVEYGVFEFLSRVVVTDIRPDVLHYIQKSKASELNSWIKTQLDKIIDSENELFKERLDNFFKGDETYKKERLILKAASYLATKWEFAIVYQTSKFLEGIDELKAKVDEEIEDYFELASIKELLASTKLSKLIDLCGRLRFQRRWAQTQRIPQTNVLGHMLVVAIFSYFYSLEVKACDKRLENNFYCALFHDLPESLTRDIISPVKYGVKGLDDIISEYEMRLIEEQILPLAPSRIRSEFAYILGVRKDGNKRIKSEFENRIMPNNESLSLSAALSQYNTNEYNAIDGKALKCCDRLAALIEAGLSISYGVQTTELKEGFKQTYKKFVESPTCEGVDFKAVCDTFKEHFSLEF</sequence>
<organism evidence="2 3">
    <name type="scientific">Campylobacter magnus</name>
    <dbReference type="NCBI Taxonomy" id="3026462"/>
    <lineage>
        <taxon>Bacteria</taxon>
        <taxon>Pseudomonadati</taxon>
        <taxon>Campylobacterota</taxon>
        <taxon>Epsilonproteobacteria</taxon>
        <taxon>Campylobacterales</taxon>
        <taxon>Campylobacteraceae</taxon>
        <taxon>Campylobacter</taxon>
    </lineage>
</organism>
<evidence type="ECO:0000313" key="2">
    <source>
        <dbReference type="EMBL" id="MDO2408893.1"/>
    </source>
</evidence>
<gene>
    <name evidence="2" type="ORF">Q2362_02110</name>
</gene>
<dbReference type="InterPro" id="IPR006674">
    <property type="entry name" value="HD_domain"/>
</dbReference>
<dbReference type="SUPFAM" id="SSF109604">
    <property type="entry name" value="HD-domain/PDEase-like"/>
    <property type="match status" value="1"/>
</dbReference>
<evidence type="ECO:0000259" key="1">
    <source>
        <dbReference type="Pfam" id="PF13023"/>
    </source>
</evidence>